<dbReference type="InterPro" id="IPR020471">
    <property type="entry name" value="AKR"/>
</dbReference>
<evidence type="ECO:0000256" key="1">
    <source>
        <dbReference type="ARBA" id="ARBA00007905"/>
    </source>
</evidence>
<accession>A0A0U1DPN7</accession>
<dbReference type="Gene3D" id="3.20.20.100">
    <property type="entry name" value="NADP-dependent oxidoreductase domain"/>
    <property type="match status" value="1"/>
</dbReference>
<evidence type="ECO:0000313" key="5">
    <source>
        <dbReference type="EMBL" id="CQD19687.1"/>
    </source>
</evidence>
<keyword evidence="2" id="KW-0521">NADP</keyword>
<evidence type="ECO:0000256" key="2">
    <source>
        <dbReference type="ARBA" id="ARBA00022857"/>
    </source>
</evidence>
<dbReference type="Proteomes" id="UP000182227">
    <property type="component" value="Unassembled WGS sequence"/>
</dbReference>
<evidence type="ECO:0000313" key="6">
    <source>
        <dbReference type="Proteomes" id="UP000182227"/>
    </source>
</evidence>
<dbReference type="InterPro" id="IPR036812">
    <property type="entry name" value="NAD(P)_OxRdtase_dom_sf"/>
</dbReference>
<proteinExistence type="inferred from homology"/>
<dbReference type="PRINTS" id="PR00069">
    <property type="entry name" value="ALDKETRDTASE"/>
</dbReference>
<dbReference type="AlphaFoldDB" id="A0A0U1DPN7"/>
<dbReference type="EMBL" id="CTEF01000003">
    <property type="protein sequence ID" value="CQD19687.1"/>
    <property type="molecule type" value="Genomic_DNA"/>
</dbReference>
<name>A0A0U1DPN7_9MYCO</name>
<dbReference type="SUPFAM" id="SSF51430">
    <property type="entry name" value="NAD(P)-linked oxidoreductase"/>
    <property type="match status" value="1"/>
</dbReference>
<dbReference type="PANTHER" id="PTHR43827:SF3">
    <property type="entry name" value="NADP-DEPENDENT OXIDOREDUCTASE DOMAIN-CONTAINING PROTEIN"/>
    <property type="match status" value="1"/>
</dbReference>
<dbReference type="Pfam" id="PF00248">
    <property type="entry name" value="Aldo_ket_red"/>
    <property type="match status" value="1"/>
</dbReference>
<comment type="similarity">
    <text evidence="1">Belongs to the aldo/keto reductase family.</text>
</comment>
<dbReference type="PANTHER" id="PTHR43827">
    <property type="entry name" value="2,5-DIKETO-D-GLUCONIC ACID REDUCTASE"/>
    <property type="match status" value="1"/>
</dbReference>
<evidence type="ECO:0000259" key="4">
    <source>
        <dbReference type="Pfam" id="PF00248"/>
    </source>
</evidence>
<gene>
    <name evidence="5" type="ORF">BN970_04483</name>
</gene>
<feature type="domain" description="NADP-dependent oxidoreductase" evidence="4">
    <location>
        <begin position="18"/>
        <end position="137"/>
    </location>
</feature>
<dbReference type="InterPro" id="IPR023210">
    <property type="entry name" value="NADP_OxRdtase_dom"/>
</dbReference>
<dbReference type="GO" id="GO:0016616">
    <property type="term" value="F:oxidoreductase activity, acting on the CH-OH group of donors, NAD or NADP as acceptor"/>
    <property type="evidence" value="ECO:0007669"/>
    <property type="project" value="UniProtKB-ARBA"/>
</dbReference>
<evidence type="ECO:0000256" key="3">
    <source>
        <dbReference type="ARBA" id="ARBA00023002"/>
    </source>
</evidence>
<keyword evidence="3" id="KW-0560">Oxidoreductase</keyword>
<organism evidence="5 6">
    <name type="scientific">Mycolicibacterium conceptionense</name>
    <dbReference type="NCBI Taxonomy" id="451644"/>
    <lineage>
        <taxon>Bacteria</taxon>
        <taxon>Bacillati</taxon>
        <taxon>Actinomycetota</taxon>
        <taxon>Actinomycetes</taxon>
        <taxon>Mycobacteriales</taxon>
        <taxon>Mycobacteriaceae</taxon>
        <taxon>Mycolicibacterium</taxon>
    </lineage>
</organism>
<reference evidence="5 6" key="1">
    <citation type="submission" date="2015-03" db="EMBL/GenBank/DDBJ databases">
        <authorList>
            <person name="Murphy D."/>
        </authorList>
    </citation>
    <scope>NUCLEOTIDE SEQUENCE [LARGE SCALE GENOMIC DNA]</scope>
    <source>
        <strain evidence="5 6">D16</strain>
    </source>
</reference>
<protein>
    <submittedName>
        <fullName evidence="5">Morphine 6-dehydrogenase</fullName>
    </submittedName>
</protein>
<sequence>MTILDETYTLSNGVEIPKLGLGTWLIDDDKAAEAVRAAVEIGYRNIDTAQAYGNERGVGEGIRTCGMARKELFVSTKLAAEIKDYDQAVAAIEGSLDKLGLEYVDLMLIHSPQPWNDFRGGDYAEGNRQAWRALEHAH</sequence>